<keyword evidence="9 12" id="KW-0472">Membrane</keyword>
<evidence type="ECO:0000259" key="13">
    <source>
        <dbReference type="PROSITE" id="PS50893"/>
    </source>
</evidence>
<dbReference type="CDD" id="cd03250">
    <property type="entry name" value="ABCC_MRP_domain1"/>
    <property type="match status" value="1"/>
</dbReference>
<reference evidence="15" key="2">
    <citation type="submission" date="2025-08" db="UniProtKB">
        <authorList>
            <consortium name="Ensembl"/>
        </authorList>
    </citation>
    <scope>IDENTIFICATION</scope>
</reference>
<dbReference type="InterPro" id="IPR036640">
    <property type="entry name" value="ABC1_TM_sf"/>
</dbReference>
<reference evidence="15" key="3">
    <citation type="submission" date="2025-09" db="UniProtKB">
        <authorList>
            <consortium name="Ensembl"/>
        </authorList>
    </citation>
    <scope>IDENTIFICATION</scope>
</reference>
<dbReference type="GO" id="GO:0016020">
    <property type="term" value="C:membrane"/>
    <property type="evidence" value="ECO:0007669"/>
    <property type="project" value="InterPro"/>
</dbReference>
<accession>A0A669DNL3</accession>
<keyword evidence="7" id="KW-0067">ATP-binding</keyword>
<dbReference type="FunFam" id="3.40.50.300:FF:000074">
    <property type="entry name" value="Multidrug resistance-associated protein 5 isoform 1"/>
    <property type="match status" value="1"/>
</dbReference>
<evidence type="ECO:0000256" key="4">
    <source>
        <dbReference type="ARBA" id="ARBA00022692"/>
    </source>
</evidence>
<comment type="similarity">
    <text evidence="2">Belongs to the ABC transporter superfamily. ABCC family. Conjugate transporter (TC 3.A.1.208) subfamily.</text>
</comment>
<dbReference type="InterPro" id="IPR003593">
    <property type="entry name" value="AAA+_ATPase"/>
</dbReference>
<evidence type="ECO:0000256" key="11">
    <source>
        <dbReference type="SAM" id="MobiDB-lite"/>
    </source>
</evidence>
<evidence type="ECO:0000256" key="6">
    <source>
        <dbReference type="ARBA" id="ARBA00022741"/>
    </source>
</evidence>
<dbReference type="CDD" id="cd18599">
    <property type="entry name" value="ABC_6TM_MRP5_8_9_D2"/>
    <property type="match status" value="1"/>
</dbReference>
<proteinExistence type="inferred from homology"/>
<feature type="transmembrane region" description="Helical" evidence="12">
    <location>
        <begin position="660"/>
        <end position="680"/>
    </location>
</feature>
<feature type="transmembrane region" description="Helical" evidence="12">
    <location>
        <begin position="53"/>
        <end position="72"/>
    </location>
</feature>
<dbReference type="AlphaFoldDB" id="A0A669DNL3"/>
<feature type="domain" description="ABC transmembrane type-1" evidence="14">
    <location>
        <begin position="613"/>
        <end position="858"/>
    </location>
</feature>
<dbReference type="PANTHER" id="PTHR24223:SF10">
    <property type="entry name" value="ATP-BINDING CASSETTE SUB-FAMILY C MEMBER 12"/>
    <property type="match status" value="1"/>
</dbReference>
<dbReference type="PROSITE" id="PS50893">
    <property type="entry name" value="ABC_TRANSPORTER_2"/>
    <property type="match status" value="2"/>
</dbReference>
<feature type="transmembrane region" description="Helical" evidence="12">
    <location>
        <begin position="158"/>
        <end position="176"/>
    </location>
</feature>
<feature type="transmembrane region" description="Helical" evidence="12">
    <location>
        <begin position="235"/>
        <end position="255"/>
    </location>
</feature>
<feature type="transmembrane region" description="Helical" evidence="12">
    <location>
        <begin position="826"/>
        <end position="858"/>
    </location>
</feature>
<keyword evidence="10" id="KW-0325">Glycoprotein</keyword>
<dbReference type="InterPro" id="IPR011527">
    <property type="entry name" value="ABC1_TM_dom"/>
</dbReference>
<dbReference type="SUPFAM" id="SSF52540">
    <property type="entry name" value="P-loop containing nucleoside triphosphate hydrolases"/>
    <property type="match status" value="2"/>
</dbReference>
<dbReference type="GO" id="GO:0005524">
    <property type="term" value="F:ATP binding"/>
    <property type="evidence" value="ECO:0007669"/>
    <property type="project" value="UniProtKB-KW"/>
</dbReference>
<keyword evidence="8 12" id="KW-1133">Transmembrane helix</keyword>
<feature type="compositionally biased region" description="Polar residues" evidence="11">
    <location>
        <begin position="1"/>
        <end position="11"/>
    </location>
</feature>
<dbReference type="Gene3D" id="3.40.50.300">
    <property type="entry name" value="P-loop containing nucleotide triphosphate hydrolases"/>
    <property type="match status" value="2"/>
</dbReference>
<dbReference type="GO" id="GO:0016887">
    <property type="term" value="F:ATP hydrolysis activity"/>
    <property type="evidence" value="ECO:0007669"/>
    <property type="project" value="InterPro"/>
</dbReference>
<dbReference type="GeneTree" id="ENSGT00940000159578"/>
<dbReference type="GO" id="GO:0012505">
    <property type="term" value="C:endomembrane system"/>
    <property type="evidence" value="ECO:0007669"/>
    <property type="project" value="UniProtKB-SubCell"/>
</dbReference>
<dbReference type="InterPro" id="IPR017871">
    <property type="entry name" value="ABC_transporter-like_CS"/>
</dbReference>
<dbReference type="SMART" id="SM00382">
    <property type="entry name" value="AAA"/>
    <property type="match status" value="2"/>
</dbReference>
<feature type="transmembrane region" description="Helical" evidence="12">
    <location>
        <begin position="261"/>
        <end position="279"/>
    </location>
</feature>
<feature type="domain" description="ABC transporter" evidence="13">
    <location>
        <begin position="330"/>
        <end position="594"/>
    </location>
</feature>
<evidence type="ECO:0000256" key="1">
    <source>
        <dbReference type="ARBA" id="ARBA00004127"/>
    </source>
</evidence>
<feature type="transmembrane region" description="Helical" evidence="12">
    <location>
        <begin position="743"/>
        <end position="776"/>
    </location>
</feature>
<dbReference type="Pfam" id="PF00005">
    <property type="entry name" value="ABC_tran"/>
    <property type="match status" value="2"/>
</dbReference>
<keyword evidence="3" id="KW-0813">Transport</keyword>
<dbReference type="CDD" id="cd03244">
    <property type="entry name" value="ABCC_MRP_domain2"/>
    <property type="match status" value="1"/>
</dbReference>
<evidence type="ECO:0000256" key="5">
    <source>
        <dbReference type="ARBA" id="ARBA00022737"/>
    </source>
</evidence>
<evidence type="ECO:0000256" key="12">
    <source>
        <dbReference type="SAM" id="Phobius"/>
    </source>
</evidence>
<evidence type="ECO:0000256" key="2">
    <source>
        <dbReference type="ARBA" id="ARBA00009726"/>
    </source>
</evidence>
<dbReference type="Proteomes" id="UP000005207">
    <property type="component" value="Linkage group LG1"/>
</dbReference>
<dbReference type="PANTHER" id="PTHR24223">
    <property type="entry name" value="ATP-BINDING CASSETTE SUB-FAMILY C"/>
    <property type="match status" value="1"/>
</dbReference>
<dbReference type="Pfam" id="PF00664">
    <property type="entry name" value="ABC_membrane"/>
    <property type="match status" value="2"/>
</dbReference>
<organism evidence="15 16">
    <name type="scientific">Oreochromis niloticus</name>
    <name type="common">Nile tilapia</name>
    <name type="synonym">Tilapia nilotica</name>
    <dbReference type="NCBI Taxonomy" id="8128"/>
    <lineage>
        <taxon>Eukaryota</taxon>
        <taxon>Metazoa</taxon>
        <taxon>Chordata</taxon>
        <taxon>Craniata</taxon>
        <taxon>Vertebrata</taxon>
        <taxon>Euteleostomi</taxon>
        <taxon>Actinopterygii</taxon>
        <taxon>Neopterygii</taxon>
        <taxon>Teleostei</taxon>
        <taxon>Neoteleostei</taxon>
        <taxon>Acanthomorphata</taxon>
        <taxon>Ovalentaria</taxon>
        <taxon>Cichlomorphae</taxon>
        <taxon>Cichliformes</taxon>
        <taxon>Cichlidae</taxon>
        <taxon>African cichlids</taxon>
        <taxon>Pseudocrenilabrinae</taxon>
        <taxon>Oreochromini</taxon>
        <taxon>Oreochromis</taxon>
    </lineage>
</organism>
<gene>
    <name evidence="15" type="primary">LOC100701236</name>
</gene>
<dbReference type="GO" id="GO:0140359">
    <property type="term" value="F:ABC-type transporter activity"/>
    <property type="evidence" value="ECO:0007669"/>
    <property type="project" value="InterPro"/>
</dbReference>
<evidence type="ECO:0000313" key="15">
    <source>
        <dbReference type="Ensembl" id="ENSONIP00000059991.1"/>
    </source>
</evidence>
<sequence>SVAFNSEPTDVQDNETPHSSPFRKYHQSLQTLKPFRYHFSLFFISRSHPVENASFTSFSTFTWLIPIMWGLFRNRLDMSTLTLSPSDVADISAQRLQRLWKEEVAKRGPEKASLVRVALRFLRTRLILSTAVSIFSALSSFLGPTVLVYHILNCIGDPGQSGLFSCVGLAFALCFTELSKTWLTTLEWAINLRTAVRLKGAFSSVGFQKVMSLQTQRSISNGEILNILTNDCHKVFEAVTFGCLVLSVPVVYLVCASYACYILGYTALIGVFIEVVVMFSQKLKAVAIKDGRIQTMGEILNNIKLIKMYAWEDCFEKKIKGFRKKEKEQLKLMGYIQSTNRSTTLLSATFATVLTLLIHTVIGLPLCASNAFTTFAIFNFMSYCLAIMFLSLKWIIEAGVSLKRLRGRSTSQHVMLTYSKNLVLFHCSITADGTFAYVSQQPWIFHGSVQENILMGCLLLLLHRYDRVVHACSLREDLKTLPRGDQTEIGERGLNLSGGQKQRISLARAIYSNRDIFLLDDPLSAVDAHVGKHIFEECIKKELQGKSIILVTHQLQYLEFCDDILVLEDGEVQETGNHQALMNANGRYAQLISNYQMEESKVRISHKLQYNFGTTVFSNWWLSFWLNQGDGVSSPSNTSSNATFMQDDISQNPQLHFYQLIYGMTVIITALFATIKAFVYTNVTLNASCKLHDTMYKKIIDSPMSFFDTTPSGQILNRFSKDQEDVDVEIPFHMAVFFQYSLLILYTIMNIVAVFPTLMVAVVIMGVLFILLLFTCQIKKMENISRSPWISHTTSSLQGLSTIHAYKIRDKHIEQFNYLNDINSNYCYLFSSAMCLLTFWLDFMATVMFTLVALFVVFSSNEVISPNRKALALSYSMLVNLDMEARFNSVERIEEYIKDCKSEAPRHVKEAQIPQDWPSSGGITFKDYKMRYRENTPIVLNGLDFFIHPGEKLGIVGRTGSGKSSLGVALFRLVEPAAGTILIDGVDIMSIGLQDLRSKLSVIPQDPVLFVGTVRYNLDPFNKSTDEEIWTALERSYMKGSILSLEGKLQAQVLENGENFSVGERQLICMARALLRNSKIILLDEATASTDPEMDVLIQKTIKKAFQDSTVLIIAHRINTVMNADRILVMDNGQVAELDHPDVLKQRPGSLFSSLLAASKTMKR</sequence>
<dbReference type="FunFam" id="3.40.50.300:FF:000997">
    <property type="entry name" value="Multidrug resistance-associated protein 1"/>
    <property type="match status" value="1"/>
</dbReference>
<evidence type="ECO:0000256" key="9">
    <source>
        <dbReference type="ARBA" id="ARBA00023136"/>
    </source>
</evidence>
<dbReference type="FunFam" id="1.20.1560.10:FF:000015">
    <property type="entry name" value="multidrug resistance-associated protein 5 isoform X1"/>
    <property type="match status" value="1"/>
</dbReference>
<protein>
    <submittedName>
        <fullName evidence="15">ATP-binding cassette, sub-family C (CFTR/MRP), member 12</fullName>
    </submittedName>
</protein>
<dbReference type="Ensembl" id="ENSONIT00000033872.1">
    <property type="protein sequence ID" value="ENSONIP00000059991.1"/>
    <property type="gene ID" value="ENSONIG00000003078.2"/>
</dbReference>
<feature type="domain" description="ABC transmembrane type-1" evidence="14">
    <location>
        <begin position="127"/>
        <end position="404"/>
    </location>
</feature>
<keyword evidence="4 12" id="KW-0812">Transmembrane</keyword>
<dbReference type="InterPro" id="IPR050173">
    <property type="entry name" value="ABC_transporter_C-like"/>
</dbReference>
<feature type="domain" description="ABC transporter" evidence="13">
    <location>
        <begin position="923"/>
        <end position="1157"/>
    </location>
</feature>
<keyword evidence="6" id="KW-0547">Nucleotide-binding</keyword>
<evidence type="ECO:0000313" key="16">
    <source>
        <dbReference type="Proteomes" id="UP000005207"/>
    </source>
</evidence>
<dbReference type="SUPFAM" id="SSF90123">
    <property type="entry name" value="ABC transporter transmembrane region"/>
    <property type="match status" value="2"/>
</dbReference>
<dbReference type="InterPro" id="IPR003439">
    <property type="entry name" value="ABC_transporter-like_ATP-bd"/>
</dbReference>
<evidence type="ECO:0000256" key="10">
    <source>
        <dbReference type="ARBA" id="ARBA00023180"/>
    </source>
</evidence>
<comment type="subcellular location">
    <subcellularLocation>
        <location evidence="1">Endomembrane system</location>
        <topology evidence="1">Multi-pass membrane protein</topology>
    </subcellularLocation>
</comment>
<feature type="transmembrane region" description="Helical" evidence="12">
    <location>
        <begin position="372"/>
        <end position="396"/>
    </location>
</feature>
<evidence type="ECO:0000259" key="14">
    <source>
        <dbReference type="PROSITE" id="PS50929"/>
    </source>
</evidence>
<keyword evidence="5" id="KW-0677">Repeat</keyword>
<dbReference type="Gene3D" id="1.20.1560.10">
    <property type="entry name" value="ABC transporter type 1, transmembrane domain"/>
    <property type="match status" value="2"/>
</dbReference>
<evidence type="ECO:0000256" key="7">
    <source>
        <dbReference type="ARBA" id="ARBA00022840"/>
    </source>
</evidence>
<feature type="transmembrane region" description="Helical" evidence="12">
    <location>
        <begin position="345"/>
        <end position="366"/>
    </location>
</feature>
<evidence type="ECO:0000256" key="8">
    <source>
        <dbReference type="ARBA" id="ARBA00022989"/>
    </source>
</evidence>
<evidence type="ECO:0000256" key="3">
    <source>
        <dbReference type="ARBA" id="ARBA00022448"/>
    </source>
</evidence>
<feature type="transmembrane region" description="Helical" evidence="12">
    <location>
        <begin position="126"/>
        <end position="152"/>
    </location>
</feature>
<dbReference type="InterPro" id="IPR027417">
    <property type="entry name" value="P-loop_NTPase"/>
</dbReference>
<name>A0A669DNL3_ORENI</name>
<dbReference type="PROSITE" id="PS00211">
    <property type="entry name" value="ABC_TRANSPORTER_1"/>
    <property type="match status" value="2"/>
</dbReference>
<dbReference type="PROSITE" id="PS50929">
    <property type="entry name" value="ABC_TM1F"/>
    <property type="match status" value="2"/>
</dbReference>
<feature type="region of interest" description="Disordered" evidence="11">
    <location>
        <begin position="1"/>
        <end position="23"/>
    </location>
</feature>
<dbReference type="FunFam" id="1.20.1560.10:FF:000012">
    <property type="entry name" value="ATP binding cassette subfamily C member 5"/>
    <property type="match status" value="1"/>
</dbReference>
<keyword evidence="16" id="KW-1185">Reference proteome</keyword>
<reference evidence="16" key="1">
    <citation type="submission" date="2012-01" db="EMBL/GenBank/DDBJ databases">
        <title>The Genome Sequence of Oreochromis niloticus (Nile Tilapia).</title>
        <authorList>
            <consortium name="Broad Institute Genome Assembly Team"/>
            <consortium name="Broad Institute Sequencing Platform"/>
            <person name="Di Palma F."/>
            <person name="Johnson J."/>
            <person name="Lander E.S."/>
            <person name="Lindblad-Toh K."/>
        </authorList>
    </citation>
    <scope>NUCLEOTIDE SEQUENCE [LARGE SCALE GENOMIC DNA]</scope>
</reference>